<dbReference type="InterPro" id="IPR036291">
    <property type="entry name" value="NAD(P)-bd_dom_sf"/>
</dbReference>
<reference evidence="3 4" key="1">
    <citation type="submission" date="2015-03" db="EMBL/GenBank/DDBJ databases">
        <title>Draft genome sequences of two protease-producing strains of Arsukibacterium isolated from two cold and alkaline environments.</title>
        <authorList>
            <person name="Lylloff J.E."/>
            <person name="Skov L.B."/>
            <person name="Jepsen M."/>
            <person name="Hallin P.F."/>
            <person name="Sorensen S.J."/>
            <person name="Stougaard P."/>
            <person name="Glaring M.A."/>
        </authorList>
    </citation>
    <scope>NUCLEOTIDE SEQUENCE [LARGE SCALE GENOMIC DNA]</scope>
    <source>
        <strain evidence="3 4">GCM72</strain>
    </source>
</reference>
<dbReference type="PATRIC" id="fig|336831.14.peg.238"/>
<evidence type="ECO:0000256" key="2">
    <source>
        <dbReference type="ARBA" id="ARBA00023002"/>
    </source>
</evidence>
<dbReference type="GO" id="GO:0016020">
    <property type="term" value="C:membrane"/>
    <property type="evidence" value="ECO:0007669"/>
    <property type="project" value="TreeGrafter"/>
</dbReference>
<sequence length="246" mass="26579">MAKICLITGASSGMGRATALHYAAKGWQVYAVARSADKLAELAAQHANIKPVSLDVTNSVALAGWFAALPAKQKIDVAILNAGNCEYVEATDLDLAAFERTFALNVHAVVACTRYLLPALNLGNQPTLAIVSSMAHFFPFTRSEAYGASKAAVSYFADSLRVDLAATDINVCLIEPGFIDTPLTRKNDFEMPFIMAADDAAKRIFDGIAAAKSRLRFPRRLSVSLKLLGLLPYNLRNALARKMKQQ</sequence>
<accession>A0A0M2V5G9</accession>
<evidence type="ECO:0000256" key="1">
    <source>
        <dbReference type="ARBA" id="ARBA00006484"/>
    </source>
</evidence>
<dbReference type="Gene3D" id="3.40.50.720">
    <property type="entry name" value="NAD(P)-binding Rossmann-like Domain"/>
    <property type="match status" value="1"/>
</dbReference>
<dbReference type="PRINTS" id="PR00081">
    <property type="entry name" value="GDHRDH"/>
</dbReference>
<protein>
    <submittedName>
        <fullName evidence="3">Short-chain dehydrogenase</fullName>
    </submittedName>
</protein>
<evidence type="ECO:0000313" key="3">
    <source>
        <dbReference type="EMBL" id="KKO45639.1"/>
    </source>
</evidence>
<dbReference type="Proteomes" id="UP000034228">
    <property type="component" value="Unassembled WGS sequence"/>
</dbReference>
<comment type="caution">
    <text evidence="3">The sequence shown here is derived from an EMBL/GenBank/DDBJ whole genome shotgun (WGS) entry which is preliminary data.</text>
</comment>
<name>A0A0M2V5G9_9GAMM</name>
<dbReference type="RefSeq" id="WP_046557485.1">
    <property type="nucleotide sequence ID" value="NZ_LAHO01000008.1"/>
</dbReference>
<dbReference type="InterPro" id="IPR002347">
    <property type="entry name" value="SDR_fam"/>
</dbReference>
<keyword evidence="2" id="KW-0560">Oxidoreductase</keyword>
<dbReference type="GO" id="GO:0016491">
    <property type="term" value="F:oxidoreductase activity"/>
    <property type="evidence" value="ECO:0007669"/>
    <property type="project" value="UniProtKB-KW"/>
</dbReference>
<comment type="similarity">
    <text evidence="1">Belongs to the short-chain dehydrogenases/reductases (SDR) family.</text>
</comment>
<dbReference type="EMBL" id="LAHO01000008">
    <property type="protein sequence ID" value="KKO45639.1"/>
    <property type="molecule type" value="Genomic_DNA"/>
</dbReference>
<dbReference type="PANTHER" id="PTHR44196">
    <property type="entry name" value="DEHYDROGENASE/REDUCTASE SDR FAMILY MEMBER 7B"/>
    <property type="match status" value="1"/>
</dbReference>
<organism evidence="3 4">
    <name type="scientific">Arsukibacterium ikkense</name>
    <dbReference type="NCBI Taxonomy" id="336831"/>
    <lineage>
        <taxon>Bacteria</taxon>
        <taxon>Pseudomonadati</taxon>
        <taxon>Pseudomonadota</taxon>
        <taxon>Gammaproteobacteria</taxon>
        <taxon>Chromatiales</taxon>
        <taxon>Chromatiaceae</taxon>
        <taxon>Arsukibacterium</taxon>
    </lineage>
</organism>
<dbReference type="InterPro" id="IPR020904">
    <property type="entry name" value="Sc_DH/Rdtase_CS"/>
</dbReference>
<gene>
    <name evidence="3" type="ORF">WG68_09675</name>
</gene>
<keyword evidence="4" id="KW-1185">Reference proteome</keyword>
<dbReference type="SUPFAM" id="SSF51735">
    <property type="entry name" value="NAD(P)-binding Rossmann-fold domains"/>
    <property type="match status" value="1"/>
</dbReference>
<proteinExistence type="inferred from homology"/>
<dbReference type="AlphaFoldDB" id="A0A0M2V5G9"/>
<evidence type="ECO:0000313" key="4">
    <source>
        <dbReference type="Proteomes" id="UP000034228"/>
    </source>
</evidence>
<dbReference type="PANTHER" id="PTHR44196:SF1">
    <property type="entry name" value="DEHYDROGENASE_REDUCTASE SDR FAMILY MEMBER 7B"/>
    <property type="match status" value="1"/>
</dbReference>
<dbReference type="Pfam" id="PF00106">
    <property type="entry name" value="adh_short"/>
    <property type="match status" value="1"/>
</dbReference>
<dbReference type="STRING" id="336831.WG68_09675"/>
<dbReference type="OrthoDB" id="335726at2"/>
<dbReference type="PROSITE" id="PS00061">
    <property type="entry name" value="ADH_SHORT"/>
    <property type="match status" value="1"/>
</dbReference>